<evidence type="ECO:0000256" key="3">
    <source>
        <dbReference type="ARBA" id="ARBA00023026"/>
    </source>
</evidence>
<keyword evidence="2 6" id="KW-0732">Signal</keyword>
<comment type="similarity">
    <text evidence="4">Belongs to the secreted LysM effector family.</text>
</comment>
<feature type="domain" description="LysM" evidence="7">
    <location>
        <begin position="222"/>
        <end position="269"/>
    </location>
</feature>
<feature type="domain" description="LysM" evidence="7">
    <location>
        <begin position="141"/>
        <end position="188"/>
    </location>
</feature>
<accession>A0AAN6S957</accession>
<dbReference type="Proteomes" id="UP001303473">
    <property type="component" value="Unassembled WGS sequence"/>
</dbReference>
<dbReference type="AlphaFoldDB" id="A0AAN6S957"/>
<comment type="caution">
    <text evidence="8">The sequence shown here is derived from an EMBL/GenBank/DDBJ whole genome shotgun (WGS) entry which is preliminary data.</text>
</comment>
<dbReference type="EMBL" id="MU853759">
    <property type="protein sequence ID" value="KAK3944406.1"/>
    <property type="molecule type" value="Genomic_DNA"/>
</dbReference>
<proteinExistence type="inferred from homology"/>
<feature type="region of interest" description="Disordered" evidence="5">
    <location>
        <begin position="95"/>
        <end position="133"/>
    </location>
</feature>
<evidence type="ECO:0000256" key="5">
    <source>
        <dbReference type="SAM" id="MobiDB-lite"/>
    </source>
</evidence>
<feature type="domain" description="LysM" evidence="7">
    <location>
        <begin position="385"/>
        <end position="431"/>
    </location>
</feature>
<evidence type="ECO:0000259" key="7">
    <source>
        <dbReference type="PROSITE" id="PS51782"/>
    </source>
</evidence>
<keyword evidence="1" id="KW-0147">Chitin-binding</keyword>
<feature type="compositionally biased region" description="Low complexity" evidence="5">
    <location>
        <begin position="95"/>
        <end position="131"/>
    </location>
</feature>
<dbReference type="InterPro" id="IPR052210">
    <property type="entry name" value="LysM1-like"/>
</dbReference>
<evidence type="ECO:0000256" key="2">
    <source>
        <dbReference type="ARBA" id="ARBA00022729"/>
    </source>
</evidence>
<organism evidence="8 9">
    <name type="scientific">Diplogelasinospora grovesii</name>
    <dbReference type="NCBI Taxonomy" id="303347"/>
    <lineage>
        <taxon>Eukaryota</taxon>
        <taxon>Fungi</taxon>
        <taxon>Dikarya</taxon>
        <taxon>Ascomycota</taxon>
        <taxon>Pezizomycotina</taxon>
        <taxon>Sordariomycetes</taxon>
        <taxon>Sordariomycetidae</taxon>
        <taxon>Sordariales</taxon>
        <taxon>Diplogelasinosporaceae</taxon>
        <taxon>Diplogelasinospora</taxon>
    </lineage>
</organism>
<feature type="chain" id="PRO_5042954116" evidence="6">
    <location>
        <begin position="23"/>
        <end position="433"/>
    </location>
</feature>
<feature type="domain" description="LysM" evidence="7">
    <location>
        <begin position="304"/>
        <end position="351"/>
    </location>
</feature>
<dbReference type="SMART" id="SM00257">
    <property type="entry name" value="LysM"/>
    <property type="match status" value="5"/>
</dbReference>
<dbReference type="PROSITE" id="PS51782">
    <property type="entry name" value="LYSM"/>
    <property type="match status" value="5"/>
</dbReference>
<sequence length="433" mass="45321">MVSSKFSRAMIATALAASTASAVCTFEWPAQSGDTCQTMADEWSITLAQFISYNPSVGPNCQNLVVGTSYCVEEDYGQAPSSTSAASTVQVTATSTTLKTTTKPPTSSSASSTAATTTTTTSTRPAGPSPTQDGLVSTCQNFYKVASGDTCQKIVDQYGTFTLDQFYSWNPAVGTDCSGLWVGYYVCVGIPGTPTTKPATTSTAAPTGPSPTQSGLVSNCQNYYKVATGDTCDKIVAKYGTFTTSQFVSWNPAVGSDCTGLWVDYYVCVGVPSTPTTRPPATSTTAAPTGPTPTQTGIISNCNNWYKVASGDSCDKISSNYGTFTTAQFISWNPAVGSDCTSLWVGYYVCVGVPGTPTTRPASTTTAKATGPSPTQTGITSSCKKYYQAQSGDYCQKIADNNQITLANFYSWNPAVGTSCASLWVGYYYCVGV</sequence>
<dbReference type="InterPro" id="IPR018392">
    <property type="entry name" value="LysM"/>
</dbReference>
<reference evidence="9" key="1">
    <citation type="journal article" date="2023" name="Mol. Phylogenet. Evol.">
        <title>Genome-scale phylogeny and comparative genomics of the fungal order Sordariales.</title>
        <authorList>
            <person name="Hensen N."/>
            <person name="Bonometti L."/>
            <person name="Westerberg I."/>
            <person name="Brannstrom I.O."/>
            <person name="Guillou S."/>
            <person name="Cros-Aarteil S."/>
            <person name="Calhoun S."/>
            <person name="Haridas S."/>
            <person name="Kuo A."/>
            <person name="Mondo S."/>
            <person name="Pangilinan J."/>
            <person name="Riley R."/>
            <person name="LaButti K."/>
            <person name="Andreopoulos B."/>
            <person name="Lipzen A."/>
            <person name="Chen C."/>
            <person name="Yan M."/>
            <person name="Daum C."/>
            <person name="Ng V."/>
            <person name="Clum A."/>
            <person name="Steindorff A."/>
            <person name="Ohm R.A."/>
            <person name="Martin F."/>
            <person name="Silar P."/>
            <person name="Natvig D.O."/>
            <person name="Lalanne C."/>
            <person name="Gautier V."/>
            <person name="Ament-Velasquez S.L."/>
            <person name="Kruys A."/>
            <person name="Hutchinson M.I."/>
            <person name="Powell A.J."/>
            <person name="Barry K."/>
            <person name="Miller A.N."/>
            <person name="Grigoriev I.V."/>
            <person name="Debuchy R."/>
            <person name="Gladieux P."/>
            <person name="Hiltunen Thoren M."/>
            <person name="Johannesson H."/>
        </authorList>
    </citation>
    <scope>NUCLEOTIDE SEQUENCE [LARGE SCALE GENOMIC DNA]</scope>
    <source>
        <strain evidence="9">CBS 340.73</strain>
    </source>
</reference>
<dbReference type="SUPFAM" id="SSF54106">
    <property type="entry name" value="LysM domain"/>
    <property type="match status" value="5"/>
</dbReference>
<evidence type="ECO:0000313" key="8">
    <source>
        <dbReference type="EMBL" id="KAK3944406.1"/>
    </source>
</evidence>
<dbReference type="Pfam" id="PF01476">
    <property type="entry name" value="LysM"/>
    <property type="match status" value="5"/>
</dbReference>
<keyword evidence="3" id="KW-0843">Virulence</keyword>
<gene>
    <name evidence="8" type="ORF">QBC46DRAFT_404314</name>
</gene>
<protein>
    <submittedName>
        <fullName evidence="8">Peptidoglycan-binding lysin subgroup</fullName>
    </submittedName>
</protein>
<dbReference type="GO" id="GO:0008061">
    <property type="term" value="F:chitin binding"/>
    <property type="evidence" value="ECO:0007669"/>
    <property type="project" value="UniProtKB-KW"/>
</dbReference>
<feature type="domain" description="LysM" evidence="7">
    <location>
        <begin position="26"/>
        <end position="72"/>
    </location>
</feature>
<dbReference type="InterPro" id="IPR036779">
    <property type="entry name" value="LysM_dom_sf"/>
</dbReference>
<dbReference type="PANTHER" id="PTHR34997:SF2">
    <property type="entry name" value="LYSM DOMAIN-CONTAINING PROTEIN-RELATED"/>
    <property type="match status" value="1"/>
</dbReference>
<dbReference type="Gene3D" id="3.10.350.10">
    <property type="entry name" value="LysM domain"/>
    <property type="match status" value="5"/>
</dbReference>
<feature type="signal peptide" evidence="6">
    <location>
        <begin position="1"/>
        <end position="22"/>
    </location>
</feature>
<name>A0AAN6S957_9PEZI</name>
<dbReference type="CDD" id="cd00118">
    <property type="entry name" value="LysM"/>
    <property type="match status" value="5"/>
</dbReference>
<evidence type="ECO:0000256" key="4">
    <source>
        <dbReference type="ARBA" id="ARBA00044955"/>
    </source>
</evidence>
<evidence type="ECO:0000256" key="6">
    <source>
        <dbReference type="SAM" id="SignalP"/>
    </source>
</evidence>
<dbReference type="PANTHER" id="PTHR34997">
    <property type="entry name" value="AM15"/>
    <property type="match status" value="1"/>
</dbReference>
<evidence type="ECO:0000313" key="9">
    <source>
        <dbReference type="Proteomes" id="UP001303473"/>
    </source>
</evidence>
<evidence type="ECO:0000256" key="1">
    <source>
        <dbReference type="ARBA" id="ARBA00022669"/>
    </source>
</evidence>
<keyword evidence="9" id="KW-1185">Reference proteome</keyword>